<dbReference type="Pfam" id="PF13561">
    <property type="entry name" value="adh_short_C2"/>
    <property type="match status" value="1"/>
</dbReference>
<keyword evidence="3 8" id="KW-0444">Lipid biosynthesis</keyword>
<evidence type="ECO:0000313" key="13">
    <source>
        <dbReference type="Proteomes" id="UP000634011"/>
    </source>
</evidence>
<evidence type="ECO:0000256" key="11">
    <source>
        <dbReference type="PIRSR" id="PIRSR000094-3"/>
    </source>
</evidence>
<dbReference type="EC" id="1.3.1.9" evidence="8"/>
<feature type="active site" description="Proton acceptor" evidence="9">
    <location>
        <position position="150"/>
    </location>
</feature>
<evidence type="ECO:0000256" key="8">
    <source>
        <dbReference type="PIRNR" id="PIRNR000094"/>
    </source>
</evidence>
<accession>A0A923HIQ9</accession>
<feature type="binding site" evidence="10">
    <location>
        <position position="100"/>
    </location>
    <ligand>
        <name>substrate</name>
    </ligand>
</feature>
<dbReference type="EMBL" id="JACOFV010000017">
    <property type="protein sequence ID" value="MBC3863785.1"/>
    <property type="molecule type" value="Genomic_DNA"/>
</dbReference>
<protein>
    <recommendedName>
        <fullName evidence="8">Enoyl-[acyl-carrier-protein] reductase [NADH]</fullName>
        <ecNumber evidence="8">1.3.1.9</ecNumber>
    </recommendedName>
</protein>
<dbReference type="CDD" id="cd05372">
    <property type="entry name" value="ENR_SDR"/>
    <property type="match status" value="1"/>
</dbReference>
<comment type="pathway">
    <text evidence="1">Lipid metabolism; fatty acid biosynthesis.</text>
</comment>
<evidence type="ECO:0000256" key="9">
    <source>
        <dbReference type="PIRSR" id="PIRSR000094-1"/>
    </source>
</evidence>
<dbReference type="GO" id="GO:0004318">
    <property type="term" value="F:enoyl-[acyl-carrier-protein] reductase (NADH) activity"/>
    <property type="evidence" value="ECO:0007669"/>
    <property type="project" value="UniProtKB-EC"/>
</dbReference>
<keyword evidence="7 8" id="KW-0275">Fatty acid biosynthesis</keyword>
<evidence type="ECO:0000256" key="5">
    <source>
        <dbReference type="ARBA" id="ARBA00023002"/>
    </source>
</evidence>
<dbReference type="NCBIfam" id="NF005717">
    <property type="entry name" value="PRK07533.1"/>
    <property type="match status" value="1"/>
</dbReference>
<evidence type="ECO:0000256" key="7">
    <source>
        <dbReference type="ARBA" id="ARBA00023160"/>
    </source>
</evidence>
<dbReference type="InterPro" id="IPR036291">
    <property type="entry name" value="NAD(P)-bd_dom_sf"/>
</dbReference>
<keyword evidence="13" id="KW-1185">Reference proteome</keyword>
<dbReference type="AlphaFoldDB" id="A0A923HIQ9"/>
<name>A0A923HIQ9_9BURK</name>
<feature type="binding site" evidence="11">
    <location>
        <position position="167"/>
    </location>
    <ligand>
        <name>NAD(+)</name>
        <dbReference type="ChEBI" id="CHEBI:57540"/>
    </ligand>
</feature>
<dbReference type="Proteomes" id="UP000634011">
    <property type="component" value="Unassembled WGS sequence"/>
</dbReference>
<comment type="catalytic activity">
    <reaction evidence="8">
        <text>a 2,3-saturated acyl-[ACP] + NAD(+) = a (2E)-enoyl-[ACP] + NADH + H(+)</text>
        <dbReference type="Rhea" id="RHEA:10240"/>
        <dbReference type="Rhea" id="RHEA-COMP:9925"/>
        <dbReference type="Rhea" id="RHEA-COMP:9926"/>
        <dbReference type="ChEBI" id="CHEBI:15378"/>
        <dbReference type="ChEBI" id="CHEBI:57540"/>
        <dbReference type="ChEBI" id="CHEBI:57945"/>
        <dbReference type="ChEBI" id="CHEBI:78784"/>
        <dbReference type="ChEBI" id="CHEBI:78785"/>
        <dbReference type="EC" id="1.3.1.9"/>
    </reaction>
</comment>
<dbReference type="PIRSF" id="PIRSF000094">
    <property type="entry name" value="Enoyl-ACP_rdct"/>
    <property type="match status" value="1"/>
</dbReference>
<keyword evidence="6" id="KW-0443">Lipid metabolism</keyword>
<keyword evidence="4" id="KW-0276">Fatty acid metabolism</keyword>
<reference evidence="12" key="1">
    <citation type="submission" date="2020-08" db="EMBL/GenBank/DDBJ databases">
        <title>Novel species isolated from subtropical streams in China.</title>
        <authorList>
            <person name="Lu H."/>
        </authorList>
    </citation>
    <scope>NUCLEOTIDE SEQUENCE</scope>
    <source>
        <strain evidence="12">KACC 12607</strain>
    </source>
</reference>
<dbReference type="Gene3D" id="3.40.50.720">
    <property type="entry name" value="NAD(P)-binding Rossmann-like Domain"/>
    <property type="match status" value="1"/>
</dbReference>
<comment type="similarity">
    <text evidence="2 8">Belongs to the short-chain dehydrogenases/reductases (SDR) family. FabI subfamily.</text>
</comment>
<dbReference type="PANTHER" id="PTHR43159">
    <property type="entry name" value="ENOYL-[ACYL-CARRIER-PROTEIN] REDUCTASE"/>
    <property type="match status" value="1"/>
</dbReference>
<proteinExistence type="inferred from homology"/>
<feature type="active site" description="Proton acceptor" evidence="9">
    <location>
        <position position="160"/>
    </location>
</feature>
<evidence type="ECO:0000256" key="2">
    <source>
        <dbReference type="ARBA" id="ARBA00009233"/>
    </source>
</evidence>
<evidence type="ECO:0000256" key="3">
    <source>
        <dbReference type="ARBA" id="ARBA00022516"/>
    </source>
</evidence>
<evidence type="ECO:0000313" key="12">
    <source>
        <dbReference type="EMBL" id="MBC3863785.1"/>
    </source>
</evidence>
<dbReference type="RefSeq" id="WP_186913728.1">
    <property type="nucleotide sequence ID" value="NZ_JACOFV010000017.1"/>
</dbReference>
<evidence type="ECO:0000256" key="1">
    <source>
        <dbReference type="ARBA" id="ARBA00005194"/>
    </source>
</evidence>
<feature type="binding site" evidence="11">
    <location>
        <position position="19"/>
    </location>
    <ligand>
        <name>NAD(+)</name>
        <dbReference type="ChEBI" id="CHEBI:57540"/>
    </ligand>
</feature>
<dbReference type="GO" id="GO:0006633">
    <property type="term" value="P:fatty acid biosynthetic process"/>
    <property type="evidence" value="ECO:0007669"/>
    <property type="project" value="UniProtKB-KW"/>
</dbReference>
<sequence length="259" mass="27638">MSENKSVFSLQGKRGLIIGLANEHSIAYGCALVSHQLGAELMVSCVNQKAEPYVKPLADQMNATLVTCNVEEDGALESLVAQAVAQFGQLDFVIHSIAWAPLDDLHGRVIDSSSTGFLRSMNVSCHSFAQVAKLCEPHLSPDASLITMSYLGAEEAVAHYGLMGPVKAALESLVRYLATELGEKGIRVHAISPGPIPTRAASGLLEFDTLMEKAIQRSPLKRLVTLEEVGQLAAFLISNASSGMTGQTLYVDGGYHIVN</sequence>
<dbReference type="SUPFAM" id="SSF51735">
    <property type="entry name" value="NAD(P)-binding Rossmann-fold domains"/>
    <property type="match status" value="1"/>
</dbReference>
<dbReference type="InterPro" id="IPR002347">
    <property type="entry name" value="SDR_fam"/>
</dbReference>
<dbReference type="InterPro" id="IPR014358">
    <property type="entry name" value="Enoyl-ACP_Rdtase_NADH"/>
</dbReference>
<dbReference type="PANTHER" id="PTHR43159:SF2">
    <property type="entry name" value="ENOYL-[ACYL-CARRIER-PROTEIN] REDUCTASE [NADH], CHLOROPLASTIC"/>
    <property type="match status" value="1"/>
</dbReference>
<feature type="binding site" evidence="11">
    <location>
        <begin position="196"/>
        <end position="200"/>
    </location>
    <ligand>
        <name>NAD(+)</name>
        <dbReference type="ChEBI" id="CHEBI:57540"/>
    </ligand>
</feature>
<keyword evidence="5 8" id="KW-0560">Oxidoreductase</keyword>
<dbReference type="PRINTS" id="PR00081">
    <property type="entry name" value="GDHRDH"/>
</dbReference>
<evidence type="ECO:0000256" key="10">
    <source>
        <dbReference type="PIRSR" id="PIRSR000094-2"/>
    </source>
</evidence>
<comment type="caution">
    <text evidence="12">The sequence shown here is derived from an EMBL/GenBank/DDBJ whole genome shotgun (WGS) entry which is preliminary data.</text>
</comment>
<feature type="binding site" evidence="11">
    <location>
        <position position="97"/>
    </location>
    <ligand>
        <name>NAD(+)</name>
        <dbReference type="ChEBI" id="CHEBI:57540"/>
    </ligand>
</feature>
<evidence type="ECO:0000256" key="4">
    <source>
        <dbReference type="ARBA" id="ARBA00022832"/>
    </source>
</evidence>
<evidence type="ECO:0000256" key="6">
    <source>
        <dbReference type="ARBA" id="ARBA00023098"/>
    </source>
</evidence>
<feature type="binding site" evidence="11">
    <location>
        <begin position="25"/>
        <end position="26"/>
    </location>
    <ligand>
        <name>NAD(+)</name>
        <dbReference type="ChEBI" id="CHEBI:57540"/>
    </ligand>
</feature>
<gene>
    <name evidence="12" type="primary">fabI</name>
    <name evidence="12" type="ORF">H8K32_16895</name>
</gene>
<dbReference type="Gene3D" id="1.10.8.400">
    <property type="entry name" value="Enoyl acyl carrier protein reductase"/>
    <property type="match status" value="1"/>
</dbReference>
<organism evidence="12 13">
    <name type="scientific">Undibacterium jejuense</name>
    <dbReference type="NCBI Taxonomy" id="1344949"/>
    <lineage>
        <taxon>Bacteria</taxon>
        <taxon>Pseudomonadati</taxon>
        <taxon>Pseudomonadota</taxon>
        <taxon>Betaproteobacteria</taxon>
        <taxon>Burkholderiales</taxon>
        <taxon>Oxalobacteraceae</taxon>
        <taxon>Undibacterium</taxon>
    </lineage>
</organism>
<keyword evidence="8 11" id="KW-0520">NAD</keyword>